<organism evidence="2 3">
    <name type="scientific">Ammonifex thiophilus</name>
    <dbReference type="NCBI Taxonomy" id="444093"/>
    <lineage>
        <taxon>Bacteria</taxon>
        <taxon>Bacillati</taxon>
        <taxon>Bacillota</taxon>
        <taxon>Clostridia</taxon>
        <taxon>Thermoanaerobacterales</taxon>
        <taxon>Thermoanaerobacteraceae</taxon>
        <taxon>Ammonifex</taxon>
    </lineage>
</organism>
<comment type="caution">
    <text evidence="2">The sequence shown here is derived from an EMBL/GenBank/DDBJ whole genome shotgun (WGS) entry which is preliminary data.</text>
</comment>
<evidence type="ECO:0000313" key="3">
    <source>
        <dbReference type="Proteomes" id="UP000256329"/>
    </source>
</evidence>
<keyword evidence="3" id="KW-1185">Reference proteome</keyword>
<evidence type="ECO:0000259" key="1">
    <source>
        <dbReference type="Pfam" id="PF08666"/>
    </source>
</evidence>
<dbReference type="RefSeq" id="WP_205664711.1">
    <property type="nucleotide sequence ID" value="NZ_QSLN01000036.1"/>
</dbReference>
<accession>A0A3D8P0N3</accession>
<dbReference type="InterPro" id="IPR013974">
    <property type="entry name" value="SAF"/>
</dbReference>
<protein>
    <recommendedName>
        <fullName evidence="1">SAF domain-containing protein</fullName>
    </recommendedName>
</protein>
<dbReference type="Proteomes" id="UP000256329">
    <property type="component" value="Unassembled WGS sequence"/>
</dbReference>
<proteinExistence type="predicted"/>
<dbReference type="AlphaFoldDB" id="A0A3D8P0N3"/>
<dbReference type="EMBL" id="QSLN01000036">
    <property type="protein sequence ID" value="RDV80495.1"/>
    <property type="molecule type" value="Genomic_DNA"/>
</dbReference>
<dbReference type="Pfam" id="PF08666">
    <property type="entry name" value="SAF"/>
    <property type="match status" value="1"/>
</dbReference>
<name>A0A3D8P0N3_9THEO</name>
<feature type="non-terminal residue" evidence="2">
    <location>
        <position position="82"/>
    </location>
</feature>
<feature type="domain" description="SAF" evidence="1">
    <location>
        <begin position="35"/>
        <end position="80"/>
    </location>
</feature>
<dbReference type="CDD" id="cd11614">
    <property type="entry name" value="SAF_CpaB_FlgA_like"/>
    <property type="match status" value="1"/>
</dbReference>
<gene>
    <name evidence="2" type="ORF">DXX99_10785</name>
</gene>
<evidence type="ECO:0000313" key="2">
    <source>
        <dbReference type="EMBL" id="RDV80495.1"/>
    </source>
</evidence>
<sequence>MLRNYRVWLAAAVVFAVLAAVSAVTVVRSFAGAERVVVAGRDLTPGSLVQASDLSAADVPRGALYPDAVRVPSEVAGMAVKG</sequence>
<reference evidence="2 3" key="1">
    <citation type="submission" date="2018-08" db="EMBL/GenBank/DDBJ databases">
        <title>Form III RuBisCO-mediated autotrophy in Thermodesulfobium bacteria.</title>
        <authorList>
            <person name="Toshchakov S.V."/>
            <person name="Kublanov I.V."/>
            <person name="Frolov E."/>
            <person name="Bonch-Osmolovskaya E.A."/>
            <person name="Tourova T.P."/>
            <person name="Chernych N.A."/>
            <person name="Lebedinsky A.V."/>
        </authorList>
    </citation>
    <scope>NUCLEOTIDE SEQUENCE [LARGE SCALE GENOMIC DNA]</scope>
    <source>
        <strain evidence="2 3">SR</strain>
    </source>
</reference>